<dbReference type="SUPFAM" id="SSF54534">
    <property type="entry name" value="FKBP-like"/>
    <property type="match status" value="1"/>
</dbReference>
<dbReference type="PANTHER" id="PTHR43811:SF19">
    <property type="entry name" value="39 KDA FK506-BINDING NUCLEAR PROTEIN"/>
    <property type="match status" value="1"/>
</dbReference>
<reference evidence="9 10" key="1">
    <citation type="submission" date="2017-05" db="EMBL/GenBank/DDBJ databases">
        <authorList>
            <person name="Varghese N."/>
            <person name="Submissions S."/>
        </authorList>
    </citation>
    <scope>NUCLEOTIDE SEQUENCE [LARGE SCALE GENOMIC DNA]</scope>
    <source>
        <strain evidence="9 10">DSM 27040</strain>
    </source>
</reference>
<keyword evidence="10" id="KW-1185">Reference proteome</keyword>
<evidence type="ECO:0000256" key="2">
    <source>
        <dbReference type="ARBA" id="ARBA00006577"/>
    </source>
</evidence>
<dbReference type="Gene3D" id="3.10.50.40">
    <property type="match status" value="1"/>
</dbReference>
<evidence type="ECO:0000256" key="3">
    <source>
        <dbReference type="ARBA" id="ARBA00023110"/>
    </source>
</evidence>
<evidence type="ECO:0000256" key="6">
    <source>
        <dbReference type="RuleBase" id="RU003915"/>
    </source>
</evidence>
<dbReference type="Pfam" id="PF00254">
    <property type="entry name" value="FKBP_C"/>
    <property type="match status" value="1"/>
</dbReference>
<evidence type="ECO:0000256" key="7">
    <source>
        <dbReference type="SAM" id="SignalP"/>
    </source>
</evidence>
<dbReference type="GO" id="GO:0003755">
    <property type="term" value="F:peptidyl-prolyl cis-trans isomerase activity"/>
    <property type="evidence" value="ECO:0007669"/>
    <property type="project" value="UniProtKB-UniRule"/>
</dbReference>
<keyword evidence="3 5" id="KW-0697">Rotamase</keyword>
<dbReference type="EMBL" id="FXTB01000001">
    <property type="protein sequence ID" value="SMO41673.1"/>
    <property type="molecule type" value="Genomic_DNA"/>
</dbReference>
<gene>
    <name evidence="9" type="ORF">SAMN06265379_101670</name>
</gene>
<proteinExistence type="inferred from homology"/>
<evidence type="ECO:0000256" key="1">
    <source>
        <dbReference type="ARBA" id="ARBA00000971"/>
    </source>
</evidence>
<dbReference type="RefSeq" id="WP_185957417.1">
    <property type="nucleotide sequence ID" value="NZ_FXTB01000001.1"/>
</dbReference>
<evidence type="ECO:0000256" key="4">
    <source>
        <dbReference type="ARBA" id="ARBA00023235"/>
    </source>
</evidence>
<dbReference type="Proteomes" id="UP000319040">
    <property type="component" value="Unassembled WGS sequence"/>
</dbReference>
<name>A0A521B3L6_SACCC</name>
<keyword evidence="4 5" id="KW-0413">Isomerase</keyword>
<evidence type="ECO:0000259" key="8">
    <source>
        <dbReference type="PROSITE" id="PS50059"/>
    </source>
</evidence>
<dbReference type="AlphaFoldDB" id="A0A521B3L6"/>
<evidence type="ECO:0000313" key="10">
    <source>
        <dbReference type="Proteomes" id="UP000319040"/>
    </source>
</evidence>
<evidence type="ECO:0000256" key="5">
    <source>
        <dbReference type="PROSITE-ProRule" id="PRU00277"/>
    </source>
</evidence>
<dbReference type="InterPro" id="IPR001179">
    <property type="entry name" value="PPIase_FKBP_dom"/>
</dbReference>
<keyword evidence="7" id="KW-0732">Signal</keyword>
<sequence length="176" mass="19686">MRYRYSCIMVLLLLCASACKIQNKDKPDKRKVTAEELISVNRYMVGKDASVIKKYAEENNYNMLETETGLWYQIDKAGDGEYADNGDVVKIAYDIYLLDGTPCYSSDSLGYRSFKVGQGGVEAGLEEGILLMQKGAKATFIMPPHRAHGLVGDDDKIPGRSILLYKVELVDLKKNK</sequence>
<feature type="domain" description="PPIase FKBP-type" evidence="8">
    <location>
        <begin position="86"/>
        <end position="173"/>
    </location>
</feature>
<dbReference type="InterPro" id="IPR046357">
    <property type="entry name" value="PPIase_dom_sf"/>
</dbReference>
<evidence type="ECO:0000313" key="9">
    <source>
        <dbReference type="EMBL" id="SMO41673.1"/>
    </source>
</evidence>
<dbReference type="PANTHER" id="PTHR43811">
    <property type="entry name" value="FKBP-TYPE PEPTIDYL-PROLYL CIS-TRANS ISOMERASE FKPA"/>
    <property type="match status" value="1"/>
</dbReference>
<organism evidence="9 10">
    <name type="scientific">Saccharicrinis carchari</name>
    <dbReference type="NCBI Taxonomy" id="1168039"/>
    <lineage>
        <taxon>Bacteria</taxon>
        <taxon>Pseudomonadati</taxon>
        <taxon>Bacteroidota</taxon>
        <taxon>Bacteroidia</taxon>
        <taxon>Marinilabiliales</taxon>
        <taxon>Marinilabiliaceae</taxon>
        <taxon>Saccharicrinis</taxon>
    </lineage>
</organism>
<comment type="catalytic activity">
    <reaction evidence="1 5 6">
        <text>[protein]-peptidylproline (omega=180) = [protein]-peptidylproline (omega=0)</text>
        <dbReference type="Rhea" id="RHEA:16237"/>
        <dbReference type="Rhea" id="RHEA-COMP:10747"/>
        <dbReference type="Rhea" id="RHEA-COMP:10748"/>
        <dbReference type="ChEBI" id="CHEBI:83833"/>
        <dbReference type="ChEBI" id="CHEBI:83834"/>
        <dbReference type="EC" id="5.2.1.8"/>
    </reaction>
</comment>
<dbReference type="EC" id="5.2.1.8" evidence="6"/>
<accession>A0A521B3L6</accession>
<feature type="chain" id="PRO_5021758722" description="Peptidyl-prolyl cis-trans isomerase" evidence="7">
    <location>
        <begin position="22"/>
        <end position="176"/>
    </location>
</feature>
<protein>
    <recommendedName>
        <fullName evidence="6">Peptidyl-prolyl cis-trans isomerase</fullName>
        <ecNumber evidence="6">5.2.1.8</ecNumber>
    </recommendedName>
</protein>
<feature type="signal peptide" evidence="7">
    <location>
        <begin position="1"/>
        <end position="21"/>
    </location>
</feature>
<dbReference type="PROSITE" id="PS50059">
    <property type="entry name" value="FKBP_PPIASE"/>
    <property type="match status" value="1"/>
</dbReference>
<comment type="similarity">
    <text evidence="2 6">Belongs to the FKBP-type PPIase family.</text>
</comment>